<keyword evidence="1" id="KW-0472">Membrane</keyword>
<evidence type="ECO:0000256" key="1">
    <source>
        <dbReference type="SAM" id="Phobius"/>
    </source>
</evidence>
<dbReference type="Proteomes" id="UP001162131">
    <property type="component" value="Unassembled WGS sequence"/>
</dbReference>
<keyword evidence="3" id="KW-1185">Reference proteome</keyword>
<keyword evidence="1" id="KW-0812">Transmembrane</keyword>
<evidence type="ECO:0000313" key="3">
    <source>
        <dbReference type="Proteomes" id="UP001162131"/>
    </source>
</evidence>
<accession>A0AAU9ICM3</accession>
<reference evidence="2" key="1">
    <citation type="submission" date="2021-09" db="EMBL/GenBank/DDBJ databases">
        <authorList>
            <consortium name="AG Swart"/>
            <person name="Singh M."/>
            <person name="Singh A."/>
            <person name="Seah K."/>
            <person name="Emmerich C."/>
        </authorList>
    </citation>
    <scope>NUCLEOTIDE SEQUENCE</scope>
    <source>
        <strain evidence="2">ATCC30299</strain>
    </source>
</reference>
<dbReference type="EMBL" id="CAJZBQ010000005">
    <property type="protein sequence ID" value="CAG9311927.1"/>
    <property type="molecule type" value="Genomic_DNA"/>
</dbReference>
<evidence type="ECO:0000313" key="2">
    <source>
        <dbReference type="EMBL" id="CAG9311927.1"/>
    </source>
</evidence>
<name>A0AAU9ICM3_9CILI</name>
<keyword evidence="1" id="KW-1133">Transmembrane helix</keyword>
<feature type="transmembrane region" description="Helical" evidence="1">
    <location>
        <begin position="174"/>
        <end position="192"/>
    </location>
</feature>
<organism evidence="2 3">
    <name type="scientific">Blepharisma stoltei</name>
    <dbReference type="NCBI Taxonomy" id="1481888"/>
    <lineage>
        <taxon>Eukaryota</taxon>
        <taxon>Sar</taxon>
        <taxon>Alveolata</taxon>
        <taxon>Ciliophora</taxon>
        <taxon>Postciliodesmatophora</taxon>
        <taxon>Heterotrichea</taxon>
        <taxon>Heterotrichida</taxon>
        <taxon>Blepharismidae</taxon>
        <taxon>Blepharisma</taxon>
    </lineage>
</organism>
<comment type="caution">
    <text evidence="2">The sequence shown here is derived from an EMBL/GenBank/DDBJ whole genome shotgun (WGS) entry which is preliminary data.</text>
</comment>
<proteinExistence type="predicted"/>
<gene>
    <name evidence="2" type="ORF">BSTOLATCC_MIC5186</name>
</gene>
<dbReference type="AlphaFoldDB" id="A0AAU9ICM3"/>
<sequence>MNLSTYQAFSDPDIQDNSKVYSVSGTSNQLKSTNEDLNWDIKEVQNSFKKLCKSLVNVQRDLCVIDELSHILELLHDSIEKLKIECYRVGAISKSTKIQIPSSANLSAKFSLQQISLALKTLHALVTSLASFIEKYKSEPFNLFCYLNMNRIGKSERLLKQAHEKIKSLEKFSYLLRFHSIGLIFVIAVRWVRKFRGIKLRINETMNFEEDGIFRYKRNLPNINVSNIDESVQEALFTKTNEDRPQTLWPVSPITSFVLDVSLNSSVGSFVSNLPKTVFTPDNFSVRPKKSNESQKKKKGK</sequence>
<protein>
    <submittedName>
        <fullName evidence="2">Uncharacterized protein</fullName>
    </submittedName>
</protein>